<dbReference type="AlphaFoldDB" id="A0ABD2CR47"/>
<dbReference type="EMBL" id="JAYRBN010000035">
    <property type="protein sequence ID" value="KAL2747562.1"/>
    <property type="molecule type" value="Genomic_DNA"/>
</dbReference>
<proteinExistence type="predicted"/>
<reference evidence="1 2" key="1">
    <citation type="journal article" date="2024" name="Ann. Entomol. Soc. Am.">
        <title>Genomic analyses of the southern and eastern yellowjacket wasps (Hymenoptera: Vespidae) reveal evolutionary signatures of social life.</title>
        <authorList>
            <person name="Catto M.A."/>
            <person name="Caine P.B."/>
            <person name="Orr S.E."/>
            <person name="Hunt B.G."/>
            <person name="Goodisman M.A.D."/>
        </authorList>
    </citation>
    <scope>NUCLEOTIDE SEQUENCE [LARGE SCALE GENOMIC DNA]</scope>
    <source>
        <strain evidence="1">232</strain>
        <tissue evidence="1">Head and thorax</tissue>
    </source>
</reference>
<dbReference type="Proteomes" id="UP001607303">
    <property type="component" value="Unassembled WGS sequence"/>
</dbReference>
<keyword evidence="2" id="KW-1185">Reference proteome</keyword>
<comment type="caution">
    <text evidence="1">The sequence shown here is derived from an EMBL/GenBank/DDBJ whole genome shotgun (WGS) entry which is preliminary data.</text>
</comment>
<evidence type="ECO:0000313" key="2">
    <source>
        <dbReference type="Proteomes" id="UP001607303"/>
    </source>
</evidence>
<evidence type="ECO:0000313" key="1">
    <source>
        <dbReference type="EMBL" id="KAL2747562.1"/>
    </source>
</evidence>
<accession>A0ABD2CR47</accession>
<organism evidence="1 2">
    <name type="scientific">Vespula maculifrons</name>
    <name type="common">Eastern yellow jacket</name>
    <name type="synonym">Wasp</name>
    <dbReference type="NCBI Taxonomy" id="7453"/>
    <lineage>
        <taxon>Eukaryota</taxon>
        <taxon>Metazoa</taxon>
        <taxon>Ecdysozoa</taxon>
        <taxon>Arthropoda</taxon>
        <taxon>Hexapoda</taxon>
        <taxon>Insecta</taxon>
        <taxon>Pterygota</taxon>
        <taxon>Neoptera</taxon>
        <taxon>Endopterygota</taxon>
        <taxon>Hymenoptera</taxon>
        <taxon>Apocrita</taxon>
        <taxon>Aculeata</taxon>
        <taxon>Vespoidea</taxon>
        <taxon>Vespidae</taxon>
        <taxon>Vespinae</taxon>
        <taxon>Vespula</taxon>
    </lineage>
</organism>
<sequence>MQWIGLGDSGRRWYDLGVETKSYPLGRKLASDSKRHTPVRSPEMIKSIRVDCDSIPNSLNFGCNYHVNAVSLSITSIRSRE</sequence>
<protein>
    <submittedName>
        <fullName evidence="1">Uncharacterized protein</fullName>
    </submittedName>
</protein>
<name>A0ABD2CR47_VESMC</name>
<gene>
    <name evidence="1" type="ORF">V1477_004254</name>
</gene>